<protein>
    <submittedName>
        <fullName evidence="1">Uncharacterized protein</fullName>
    </submittedName>
</protein>
<organism evidence="1">
    <name type="scientific">marine metagenome</name>
    <dbReference type="NCBI Taxonomy" id="408172"/>
    <lineage>
        <taxon>unclassified sequences</taxon>
        <taxon>metagenomes</taxon>
        <taxon>ecological metagenomes</taxon>
    </lineage>
</organism>
<name>A0A382ZCQ6_9ZZZZ</name>
<dbReference type="EMBL" id="UINC01182700">
    <property type="protein sequence ID" value="SVD93060.1"/>
    <property type="molecule type" value="Genomic_DNA"/>
</dbReference>
<reference evidence="1" key="1">
    <citation type="submission" date="2018-05" db="EMBL/GenBank/DDBJ databases">
        <authorList>
            <person name="Lanie J.A."/>
            <person name="Ng W.-L."/>
            <person name="Kazmierczak K.M."/>
            <person name="Andrzejewski T.M."/>
            <person name="Davidsen T.M."/>
            <person name="Wayne K.J."/>
            <person name="Tettelin H."/>
            <person name="Glass J.I."/>
            <person name="Rusch D."/>
            <person name="Podicherti R."/>
            <person name="Tsui H.-C.T."/>
            <person name="Winkler M.E."/>
        </authorList>
    </citation>
    <scope>NUCLEOTIDE SEQUENCE</scope>
</reference>
<accession>A0A382ZCQ6</accession>
<dbReference type="AlphaFoldDB" id="A0A382ZCQ6"/>
<proteinExistence type="predicted"/>
<gene>
    <name evidence="1" type="ORF">METZ01_LOCUS445914</name>
</gene>
<feature type="non-terminal residue" evidence="1">
    <location>
        <position position="1"/>
    </location>
</feature>
<evidence type="ECO:0000313" key="1">
    <source>
        <dbReference type="EMBL" id="SVD93060.1"/>
    </source>
</evidence>
<sequence length="79" mass="9291">SLVSTDEKPLLEFSYRTKRGDKKSKKENLVDFVEIKGWKAMGNKLGNYPRMSGFKWLENTQKEDRTMEIENNSELTLFN</sequence>